<proteinExistence type="predicted"/>
<sequence length="156" mass="16654">MENGRDTGGDDLENDGDIRGDDLENDGDTGGDDLENDSDIGGDDLENDGDTGGDDLENDSDIGGDDLENDGDIRGDDLENDAASASHPAVRRLCPDWKCPNKALTLANPPLSLARSLALWQHPEQPAKVAEPKIYRSRLGTRDSGLLYSCITKGTI</sequence>
<reference evidence="2" key="1">
    <citation type="submission" date="2023-03" db="EMBL/GenBank/DDBJ databases">
        <title>Electrophorus voltai genome.</title>
        <authorList>
            <person name="Bian C."/>
        </authorList>
    </citation>
    <scope>NUCLEOTIDE SEQUENCE</scope>
    <source>
        <strain evidence="2">CB-2022</strain>
        <tissue evidence="2">Muscle</tissue>
    </source>
</reference>
<dbReference type="AlphaFoldDB" id="A0AAD8YX52"/>
<evidence type="ECO:0000256" key="1">
    <source>
        <dbReference type="SAM" id="MobiDB-lite"/>
    </source>
</evidence>
<dbReference type="Proteomes" id="UP001239994">
    <property type="component" value="Unassembled WGS sequence"/>
</dbReference>
<evidence type="ECO:0000313" key="3">
    <source>
        <dbReference type="Proteomes" id="UP001239994"/>
    </source>
</evidence>
<organism evidence="2 3">
    <name type="scientific">Electrophorus voltai</name>
    <dbReference type="NCBI Taxonomy" id="2609070"/>
    <lineage>
        <taxon>Eukaryota</taxon>
        <taxon>Metazoa</taxon>
        <taxon>Chordata</taxon>
        <taxon>Craniata</taxon>
        <taxon>Vertebrata</taxon>
        <taxon>Euteleostomi</taxon>
        <taxon>Actinopterygii</taxon>
        <taxon>Neopterygii</taxon>
        <taxon>Teleostei</taxon>
        <taxon>Ostariophysi</taxon>
        <taxon>Gymnotiformes</taxon>
        <taxon>Gymnotoidei</taxon>
        <taxon>Gymnotidae</taxon>
        <taxon>Electrophorus</taxon>
    </lineage>
</organism>
<protein>
    <submittedName>
        <fullName evidence="2">Uncharacterized protein</fullName>
    </submittedName>
</protein>
<keyword evidence="3" id="KW-1185">Reference proteome</keyword>
<dbReference type="EMBL" id="JAROKS010000022">
    <property type="protein sequence ID" value="KAK1788680.1"/>
    <property type="molecule type" value="Genomic_DNA"/>
</dbReference>
<name>A0AAD8YX52_9TELE</name>
<gene>
    <name evidence="2" type="ORF">P4O66_002501</name>
</gene>
<feature type="region of interest" description="Disordered" evidence="1">
    <location>
        <begin position="1"/>
        <end position="92"/>
    </location>
</feature>
<feature type="compositionally biased region" description="Acidic residues" evidence="1">
    <location>
        <begin position="23"/>
        <end position="70"/>
    </location>
</feature>
<accession>A0AAD8YX52</accession>
<evidence type="ECO:0000313" key="2">
    <source>
        <dbReference type="EMBL" id="KAK1788680.1"/>
    </source>
</evidence>
<comment type="caution">
    <text evidence="2">The sequence shown here is derived from an EMBL/GenBank/DDBJ whole genome shotgun (WGS) entry which is preliminary data.</text>
</comment>